<dbReference type="CDD" id="cd14137">
    <property type="entry name" value="STKc_GSK3"/>
    <property type="match status" value="1"/>
</dbReference>
<comment type="similarity">
    <text evidence="1">Belongs to the protein kinase superfamily. CMGC Ser/Thr protein kinase family. GSK-3 subfamily.</text>
</comment>
<accession>V4M5Y4</accession>
<keyword evidence="5" id="KW-0547">Nucleotide-binding</keyword>
<dbReference type="EMBL" id="KI517385">
    <property type="protein sequence ID" value="ESQ51659.1"/>
    <property type="molecule type" value="Genomic_DNA"/>
</dbReference>
<dbReference type="InterPro" id="IPR050591">
    <property type="entry name" value="GSK-3"/>
</dbReference>
<dbReference type="EC" id="2.7.11.1" evidence="2"/>
<comment type="catalytic activity">
    <reaction evidence="9">
        <text>L-seryl-[protein] + ATP = O-phospho-L-seryl-[protein] + ADP + H(+)</text>
        <dbReference type="Rhea" id="RHEA:17989"/>
        <dbReference type="Rhea" id="RHEA-COMP:9863"/>
        <dbReference type="Rhea" id="RHEA-COMP:11604"/>
        <dbReference type="ChEBI" id="CHEBI:15378"/>
        <dbReference type="ChEBI" id="CHEBI:29999"/>
        <dbReference type="ChEBI" id="CHEBI:30616"/>
        <dbReference type="ChEBI" id="CHEBI:83421"/>
        <dbReference type="ChEBI" id="CHEBI:456216"/>
        <dbReference type="EC" id="2.7.11.1"/>
    </reaction>
</comment>
<dbReference type="Proteomes" id="UP000030689">
    <property type="component" value="Unassembled WGS sequence"/>
</dbReference>
<dbReference type="STRING" id="72664.V4M5Y4"/>
<evidence type="ECO:0000256" key="7">
    <source>
        <dbReference type="ARBA" id="ARBA00022840"/>
    </source>
</evidence>
<dbReference type="InterPro" id="IPR039192">
    <property type="entry name" value="STKc_GSK3"/>
</dbReference>
<keyword evidence="6" id="KW-0418">Kinase</keyword>
<evidence type="ECO:0000256" key="1">
    <source>
        <dbReference type="ARBA" id="ARBA00005527"/>
    </source>
</evidence>
<evidence type="ECO:0000256" key="3">
    <source>
        <dbReference type="ARBA" id="ARBA00022527"/>
    </source>
</evidence>
<dbReference type="GO" id="GO:0030154">
    <property type="term" value="P:cell differentiation"/>
    <property type="evidence" value="ECO:0007669"/>
    <property type="project" value="TreeGrafter"/>
</dbReference>
<dbReference type="Gene3D" id="3.30.200.20">
    <property type="entry name" value="Phosphorylase Kinase, domain 1"/>
    <property type="match status" value="1"/>
</dbReference>
<dbReference type="AlphaFoldDB" id="V4M5Y4"/>
<evidence type="ECO:0000259" key="10">
    <source>
        <dbReference type="PROSITE" id="PS50011"/>
    </source>
</evidence>
<dbReference type="Gene3D" id="1.10.510.10">
    <property type="entry name" value="Transferase(Phosphotransferase) domain 1"/>
    <property type="match status" value="2"/>
</dbReference>
<reference evidence="11 12" key="1">
    <citation type="journal article" date="2013" name="Front. Plant Sci.">
        <title>The Reference Genome of the Halophytic Plant Eutrema salsugineum.</title>
        <authorList>
            <person name="Yang R."/>
            <person name="Jarvis D.E."/>
            <person name="Chen H."/>
            <person name="Beilstein M.A."/>
            <person name="Grimwood J."/>
            <person name="Jenkins J."/>
            <person name="Shu S."/>
            <person name="Prochnik S."/>
            <person name="Xin M."/>
            <person name="Ma C."/>
            <person name="Schmutz J."/>
            <person name="Wing R.A."/>
            <person name="Mitchell-Olds T."/>
            <person name="Schumaker K.S."/>
            <person name="Wang X."/>
        </authorList>
    </citation>
    <scope>NUCLEOTIDE SEQUENCE [LARGE SCALE GENOMIC DNA]</scope>
</reference>
<keyword evidence="4" id="KW-0808">Transferase</keyword>
<organism evidence="11 12">
    <name type="scientific">Eutrema salsugineum</name>
    <name type="common">Saltwater cress</name>
    <name type="synonym">Sisymbrium salsugineum</name>
    <dbReference type="NCBI Taxonomy" id="72664"/>
    <lineage>
        <taxon>Eukaryota</taxon>
        <taxon>Viridiplantae</taxon>
        <taxon>Streptophyta</taxon>
        <taxon>Embryophyta</taxon>
        <taxon>Tracheophyta</taxon>
        <taxon>Spermatophyta</taxon>
        <taxon>Magnoliopsida</taxon>
        <taxon>eudicotyledons</taxon>
        <taxon>Gunneridae</taxon>
        <taxon>Pentapetalae</taxon>
        <taxon>rosids</taxon>
        <taxon>malvids</taxon>
        <taxon>Brassicales</taxon>
        <taxon>Brassicaceae</taxon>
        <taxon>Eutremeae</taxon>
        <taxon>Eutrema</taxon>
    </lineage>
</organism>
<dbReference type="OMA" id="SKSFDIW"/>
<keyword evidence="12" id="KW-1185">Reference proteome</keyword>
<dbReference type="eggNOG" id="KOG0658">
    <property type="taxonomic scope" value="Eukaryota"/>
</dbReference>
<evidence type="ECO:0000256" key="4">
    <source>
        <dbReference type="ARBA" id="ARBA00022679"/>
    </source>
</evidence>
<dbReference type="PANTHER" id="PTHR24057:SF5">
    <property type="entry name" value="SHAGGY-RELATED PROTEIN KINASE IOTA-RELATED"/>
    <property type="match status" value="1"/>
</dbReference>
<dbReference type="GO" id="GO:0004674">
    <property type="term" value="F:protein serine/threonine kinase activity"/>
    <property type="evidence" value="ECO:0007669"/>
    <property type="project" value="UniProtKB-KW"/>
</dbReference>
<dbReference type="GO" id="GO:0005737">
    <property type="term" value="C:cytoplasm"/>
    <property type="evidence" value="ECO:0007669"/>
    <property type="project" value="TreeGrafter"/>
</dbReference>
<proteinExistence type="inferred from homology"/>
<evidence type="ECO:0000256" key="9">
    <source>
        <dbReference type="ARBA" id="ARBA00048679"/>
    </source>
</evidence>
<evidence type="ECO:0000256" key="2">
    <source>
        <dbReference type="ARBA" id="ARBA00012513"/>
    </source>
</evidence>
<evidence type="ECO:0000256" key="6">
    <source>
        <dbReference type="ARBA" id="ARBA00022777"/>
    </source>
</evidence>
<sequence>AKCLETRESVAIKKVLQDRRYKNRELQLMRLMDHPNVVYLKHCFFSTTSRYELFLNLVMEYVPETLYQVLKHYTISNQRMPFFNVKLYTYQIFRGLAYIHTAPGVCHRDVDPLTQQCNLCYFGSAKVLYTSSIDIWSAGCVLAELFLGQPLFPGENSVDQLVEIIKVLSTPTREEIRCMNPNYTDFRFPQAHSWHKIFHKWMPP</sequence>
<gene>
    <name evidence="11" type="ORF">EUTSA_v10017556mg</name>
</gene>
<dbReference type="InterPro" id="IPR000719">
    <property type="entry name" value="Prot_kinase_dom"/>
</dbReference>
<name>V4M5Y4_EUTSA</name>
<feature type="non-terminal residue" evidence="11">
    <location>
        <position position="1"/>
    </location>
</feature>
<comment type="catalytic activity">
    <reaction evidence="8">
        <text>L-threonyl-[protein] + ATP = O-phospho-L-threonyl-[protein] + ADP + H(+)</text>
        <dbReference type="Rhea" id="RHEA:46608"/>
        <dbReference type="Rhea" id="RHEA-COMP:11060"/>
        <dbReference type="Rhea" id="RHEA-COMP:11605"/>
        <dbReference type="ChEBI" id="CHEBI:15378"/>
        <dbReference type="ChEBI" id="CHEBI:30013"/>
        <dbReference type="ChEBI" id="CHEBI:30616"/>
        <dbReference type="ChEBI" id="CHEBI:61977"/>
        <dbReference type="ChEBI" id="CHEBI:456216"/>
        <dbReference type="EC" id="2.7.11.1"/>
    </reaction>
</comment>
<protein>
    <recommendedName>
        <fullName evidence="2">non-specific serine/threonine protein kinase</fullName>
        <ecNumber evidence="2">2.7.11.1</ecNumber>
    </recommendedName>
</protein>
<dbReference type="PROSITE" id="PS50011">
    <property type="entry name" value="PROTEIN_KINASE_DOM"/>
    <property type="match status" value="1"/>
</dbReference>
<evidence type="ECO:0000256" key="8">
    <source>
        <dbReference type="ARBA" id="ARBA00047899"/>
    </source>
</evidence>
<dbReference type="InterPro" id="IPR011009">
    <property type="entry name" value="Kinase-like_dom_sf"/>
</dbReference>
<keyword evidence="7" id="KW-0067">ATP-binding</keyword>
<dbReference type="Pfam" id="PF00069">
    <property type="entry name" value="Pkinase"/>
    <property type="match status" value="1"/>
</dbReference>
<dbReference type="KEGG" id="eus:EUTSA_v10017556mg"/>
<dbReference type="GO" id="GO:0005634">
    <property type="term" value="C:nucleus"/>
    <property type="evidence" value="ECO:0007669"/>
    <property type="project" value="TreeGrafter"/>
</dbReference>
<evidence type="ECO:0000313" key="11">
    <source>
        <dbReference type="EMBL" id="ESQ51659.1"/>
    </source>
</evidence>
<keyword evidence="3" id="KW-0723">Serine/threonine-protein kinase</keyword>
<dbReference type="SUPFAM" id="SSF56112">
    <property type="entry name" value="Protein kinase-like (PK-like)"/>
    <property type="match status" value="1"/>
</dbReference>
<dbReference type="Gramene" id="ESQ51659">
    <property type="protein sequence ID" value="ESQ51659"/>
    <property type="gene ID" value="EUTSA_v10017556mg"/>
</dbReference>
<dbReference type="PANTHER" id="PTHR24057">
    <property type="entry name" value="GLYCOGEN SYNTHASE KINASE-3 ALPHA"/>
    <property type="match status" value="1"/>
</dbReference>
<feature type="domain" description="Protein kinase" evidence="10">
    <location>
        <begin position="1"/>
        <end position="204"/>
    </location>
</feature>
<dbReference type="GO" id="GO:0009742">
    <property type="term" value="P:brassinosteroid mediated signaling pathway"/>
    <property type="evidence" value="ECO:0007669"/>
    <property type="project" value="TreeGrafter"/>
</dbReference>
<dbReference type="GO" id="GO:0005524">
    <property type="term" value="F:ATP binding"/>
    <property type="evidence" value="ECO:0007669"/>
    <property type="project" value="UniProtKB-KW"/>
</dbReference>
<evidence type="ECO:0000313" key="12">
    <source>
        <dbReference type="Proteomes" id="UP000030689"/>
    </source>
</evidence>
<evidence type="ECO:0000256" key="5">
    <source>
        <dbReference type="ARBA" id="ARBA00022741"/>
    </source>
</evidence>